<sequence length="353" mass="38068">MSSLYRELPVGAQVAYSEVYEAARHADLHRSVASLTGSFQSKTIKGRRYWYFAYRDALDGKVRQIYVGPESGQLEALKSRAAESPETGISRMSAAALAHGCAGIARKHFRIIRQIGDAGFFQAGGLLVGSHAFVALGNLFGVDWLQSTHTLDIDFAHAGRGNIAVALPADVDVDVRSAIESLEMGFLPSLGFGGTPSGSYVSSMEPDLRLDFLTTYGRDGSVASAPNLKVSLQPLKFLDFLIEQPAQTALLSDQGAVVVNVPDPARFALHKMIVAGERPVGERLKANKDLGQAAAVIECMLDQGDADRLQEMLDEIETRGPGWRSRFGKGMKRLAAQQPGISGRFSAEVVDRS</sequence>
<evidence type="ECO:0000259" key="1">
    <source>
        <dbReference type="Pfam" id="PF12281"/>
    </source>
</evidence>
<dbReference type="Pfam" id="PF12281">
    <property type="entry name" value="NTP_transf_8"/>
    <property type="match status" value="1"/>
</dbReference>
<protein>
    <recommendedName>
        <fullName evidence="1">Nucleotidyltransferase-like domain-containing protein</fullName>
    </recommendedName>
</protein>
<evidence type="ECO:0000313" key="2">
    <source>
        <dbReference type="EMBL" id="NZA24936.1"/>
    </source>
</evidence>
<organism evidence="2 3">
    <name type="scientific">Luteimonas salinisoli</name>
    <dbReference type="NCBI Taxonomy" id="2752307"/>
    <lineage>
        <taxon>Bacteria</taxon>
        <taxon>Pseudomonadati</taxon>
        <taxon>Pseudomonadota</taxon>
        <taxon>Gammaproteobacteria</taxon>
        <taxon>Lysobacterales</taxon>
        <taxon>Lysobacteraceae</taxon>
        <taxon>Luteimonas</taxon>
    </lineage>
</organism>
<feature type="domain" description="Nucleotidyltransferase-like" evidence="1">
    <location>
        <begin position="107"/>
        <end position="313"/>
    </location>
</feature>
<keyword evidence="3" id="KW-1185">Reference proteome</keyword>
<dbReference type="Proteomes" id="UP000578091">
    <property type="component" value="Unassembled WGS sequence"/>
</dbReference>
<proteinExistence type="predicted"/>
<dbReference type="AlphaFoldDB" id="A0A853J747"/>
<gene>
    <name evidence="2" type="ORF">H0E84_00915</name>
</gene>
<evidence type="ECO:0000313" key="3">
    <source>
        <dbReference type="Proteomes" id="UP000578091"/>
    </source>
</evidence>
<dbReference type="InterPro" id="IPR058575">
    <property type="entry name" value="NTP_transf_8_dom"/>
</dbReference>
<dbReference type="EMBL" id="JACCKA010000008">
    <property type="protein sequence ID" value="NZA24936.1"/>
    <property type="molecule type" value="Genomic_DNA"/>
</dbReference>
<reference evidence="2 3" key="1">
    <citation type="submission" date="2020-07" db="EMBL/GenBank/DDBJ databases">
        <title>Luteimonas sp. SJ-92.</title>
        <authorList>
            <person name="Huang X.-X."/>
            <person name="Xu L."/>
            <person name="Sun J.-Q."/>
        </authorList>
    </citation>
    <scope>NUCLEOTIDE SEQUENCE [LARGE SCALE GENOMIC DNA]</scope>
    <source>
        <strain evidence="2 3">SJ-92</strain>
    </source>
</reference>
<accession>A0A853J747</accession>
<name>A0A853J747_9GAMM</name>
<dbReference type="RefSeq" id="WP_180676744.1">
    <property type="nucleotide sequence ID" value="NZ_JACCKA010000008.1"/>
</dbReference>
<comment type="caution">
    <text evidence="2">The sequence shown here is derived from an EMBL/GenBank/DDBJ whole genome shotgun (WGS) entry which is preliminary data.</text>
</comment>